<reference evidence="1 2" key="1">
    <citation type="submission" date="2019-03" db="EMBL/GenBank/DDBJ databases">
        <title>Genomic Encyclopedia of Type Strains, Phase IV (KMG-IV): sequencing the most valuable type-strain genomes for metagenomic binning, comparative biology and taxonomic classification.</title>
        <authorList>
            <person name="Goeker M."/>
        </authorList>
    </citation>
    <scope>NUCLEOTIDE SEQUENCE [LARGE SCALE GENOMIC DNA]</scope>
    <source>
        <strain evidence="1 2">DSM 45361</strain>
    </source>
</reference>
<gene>
    <name evidence="1" type="ORF">EV186_103792</name>
</gene>
<keyword evidence="2" id="KW-1185">Reference proteome</keyword>
<dbReference type="Proteomes" id="UP000295444">
    <property type="component" value="Unassembled WGS sequence"/>
</dbReference>
<dbReference type="SUPFAM" id="SSF55729">
    <property type="entry name" value="Acyl-CoA N-acyltransferases (Nat)"/>
    <property type="match status" value="1"/>
</dbReference>
<organism evidence="1 2">
    <name type="scientific">Labedaea rhizosphaerae</name>
    <dbReference type="NCBI Taxonomy" id="598644"/>
    <lineage>
        <taxon>Bacteria</taxon>
        <taxon>Bacillati</taxon>
        <taxon>Actinomycetota</taxon>
        <taxon>Actinomycetes</taxon>
        <taxon>Pseudonocardiales</taxon>
        <taxon>Pseudonocardiaceae</taxon>
        <taxon>Labedaea</taxon>
    </lineage>
</organism>
<accession>A0A4R6SF48</accession>
<name>A0A4R6SF48_LABRH</name>
<proteinExistence type="predicted"/>
<protein>
    <recommendedName>
        <fullName evidence="3">N-acetyltransferase domain-containing protein</fullName>
    </recommendedName>
</protein>
<dbReference type="InterPro" id="IPR016181">
    <property type="entry name" value="Acyl_CoA_acyltransferase"/>
</dbReference>
<dbReference type="AlphaFoldDB" id="A0A4R6SF48"/>
<evidence type="ECO:0008006" key="3">
    <source>
        <dbReference type="Google" id="ProtNLM"/>
    </source>
</evidence>
<comment type="caution">
    <text evidence="1">The sequence shown here is derived from an EMBL/GenBank/DDBJ whole genome shotgun (WGS) entry which is preliminary data.</text>
</comment>
<evidence type="ECO:0000313" key="1">
    <source>
        <dbReference type="EMBL" id="TDP97815.1"/>
    </source>
</evidence>
<dbReference type="Gene3D" id="3.40.630.30">
    <property type="match status" value="1"/>
</dbReference>
<sequence>MSHVPFIEPVPAELRTDEFVLRPIVADDAELDYDAVMDTREHLRLWRQSTWPEDDFTVAENREDLVDMEERHAAGRAFSYTVLDPAGTECLGCVYVFATSAKFLANATVLPVGGDECGDEWGDVDAVVFFWVRRSRMESGMDERLLAALRAWFAGPWQLENTVYVTSEPFTQQVELLARTDLTRKFELIEPGTPGKRLAFG</sequence>
<evidence type="ECO:0000313" key="2">
    <source>
        <dbReference type="Proteomes" id="UP000295444"/>
    </source>
</evidence>
<dbReference type="EMBL" id="SNXZ01000003">
    <property type="protein sequence ID" value="TDP97815.1"/>
    <property type="molecule type" value="Genomic_DNA"/>
</dbReference>